<protein>
    <submittedName>
        <fullName evidence="1">Uncharacterized protein</fullName>
    </submittedName>
</protein>
<organism evidence="1 2">
    <name type="scientific">Cytospora mali</name>
    <name type="common">Apple Valsa canker fungus</name>
    <name type="synonym">Valsa mali</name>
    <dbReference type="NCBI Taxonomy" id="578113"/>
    <lineage>
        <taxon>Eukaryota</taxon>
        <taxon>Fungi</taxon>
        <taxon>Dikarya</taxon>
        <taxon>Ascomycota</taxon>
        <taxon>Pezizomycotina</taxon>
        <taxon>Sordariomycetes</taxon>
        <taxon>Sordariomycetidae</taxon>
        <taxon>Diaporthales</taxon>
        <taxon>Cytosporaceae</taxon>
        <taxon>Cytospora</taxon>
    </lineage>
</organism>
<dbReference type="AlphaFoldDB" id="A0A194UMJ8"/>
<gene>
    <name evidence="1" type="ORF">VP1G_10543</name>
</gene>
<name>A0A194UMJ8_CYTMA</name>
<dbReference type="Proteomes" id="UP000078576">
    <property type="component" value="Unassembled WGS sequence"/>
</dbReference>
<dbReference type="EMBL" id="KN714667">
    <property type="protein sequence ID" value="KUI52884.1"/>
    <property type="molecule type" value="Genomic_DNA"/>
</dbReference>
<proteinExistence type="predicted"/>
<accession>A0A194UMJ8</accession>
<evidence type="ECO:0000313" key="2">
    <source>
        <dbReference type="Proteomes" id="UP000078576"/>
    </source>
</evidence>
<keyword evidence="2" id="KW-1185">Reference proteome</keyword>
<reference evidence="2" key="1">
    <citation type="submission" date="2014-12" db="EMBL/GenBank/DDBJ databases">
        <title>Genome Sequence of Valsa Canker Pathogens Uncovers a Specific Adaption of Colonization on Woody Bark.</title>
        <authorList>
            <person name="Yin Z."/>
            <person name="Liu H."/>
            <person name="Gao X."/>
            <person name="Li Z."/>
            <person name="Song N."/>
            <person name="Ke X."/>
            <person name="Dai Q."/>
            <person name="Wu Y."/>
            <person name="Sun Y."/>
            <person name="Xu J.-R."/>
            <person name="Kang Z.K."/>
            <person name="Wang L."/>
            <person name="Huang L."/>
        </authorList>
    </citation>
    <scope>NUCLEOTIDE SEQUENCE [LARGE SCALE GENOMIC DNA]</scope>
    <source>
        <strain evidence="2">SXYL134</strain>
    </source>
</reference>
<evidence type="ECO:0000313" key="1">
    <source>
        <dbReference type="EMBL" id="KUI52884.1"/>
    </source>
</evidence>
<sequence>MAPRTLKSVLELKGPSRRSKESRQYQISMSCILWFAYPHFGPLRADPFLIVGSGEWGTGSAL</sequence>